<evidence type="ECO:0000313" key="1">
    <source>
        <dbReference type="EMBL" id="QFG76647.1"/>
    </source>
</evidence>
<reference evidence="1" key="1">
    <citation type="submission" date="2018-05" db="EMBL/GenBank/DDBJ databases">
        <title>Bacterial isolates from healthy term breastfed infants carrying antibiotic resistance genes.</title>
        <authorList>
            <person name="Casaburi G."/>
        </authorList>
    </citation>
    <scope>NUCLEOTIDE SEQUENCE [LARGE SCALE GENOMIC DNA]</scope>
    <source>
        <strain evidence="1">7084_4</strain>
    </source>
</reference>
<gene>
    <name evidence="1" type="ORF">DMB90_09800</name>
</gene>
<sequence length="65" mass="7431">MRCDTADGCVTPMLRSSSLIHPSRPLAHINGSRYFMDKRVSGRFVWFADPEWSIMPAENAKYVIN</sequence>
<dbReference type="EMBL" id="CP029752">
    <property type="protein sequence ID" value="QFG76647.1"/>
    <property type="molecule type" value="Genomic_DNA"/>
</dbReference>
<protein>
    <submittedName>
        <fullName evidence="1">Uncharacterized protein</fullName>
    </submittedName>
</protein>
<proteinExistence type="predicted"/>
<organism evidence="1">
    <name type="scientific">Raoultella planticola</name>
    <name type="common">Klebsiella planticola</name>
    <dbReference type="NCBI Taxonomy" id="575"/>
    <lineage>
        <taxon>Bacteria</taxon>
        <taxon>Pseudomonadati</taxon>
        <taxon>Pseudomonadota</taxon>
        <taxon>Gammaproteobacteria</taxon>
        <taxon>Enterobacterales</taxon>
        <taxon>Enterobacteriaceae</taxon>
        <taxon>Klebsiella/Raoultella group</taxon>
        <taxon>Raoultella</taxon>
    </lineage>
</organism>
<accession>A0A5P6A9P4</accession>
<name>A0A5P6A9P4_RAOPL</name>
<dbReference type="AlphaFoldDB" id="A0A5P6A9P4"/>